<dbReference type="InterPro" id="IPR050558">
    <property type="entry name" value="PTS_Sugar-Specific_Components"/>
</dbReference>
<dbReference type="InterPro" id="IPR011055">
    <property type="entry name" value="Dup_hybrid_motif"/>
</dbReference>
<gene>
    <name evidence="16" type="ORF">AOC36_03730</name>
</gene>
<keyword evidence="17" id="KW-1185">Reference proteome</keyword>
<feature type="transmembrane region" description="Helical" evidence="12">
    <location>
        <begin position="379"/>
        <end position="403"/>
    </location>
</feature>
<protein>
    <submittedName>
        <fullName evidence="16">PTS sugar transporter subunit IIBC</fullName>
    </submittedName>
</protein>
<keyword evidence="6" id="KW-0598">Phosphotransferase system</keyword>
<dbReference type="GO" id="GO:0015771">
    <property type="term" value="P:trehalose transport"/>
    <property type="evidence" value="ECO:0007669"/>
    <property type="project" value="TreeGrafter"/>
</dbReference>
<comment type="subcellular location">
    <subcellularLocation>
        <location evidence="1">Cell membrane</location>
        <topology evidence="1">Multi-pass membrane protein</topology>
    </subcellularLocation>
</comment>
<keyword evidence="8" id="KW-0418">Kinase</keyword>
<dbReference type="AlphaFoldDB" id="A0A0X8GZ57"/>
<dbReference type="InterPro" id="IPR018113">
    <property type="entry name" value="PTrfase_EIIB_Cys"/>
</dbReference>
<feature type="transmembrane region" description="Helical" evidence="12">
    <location>
        <begin position="204"/>
        <end position="225"/>
    </location>
</feature>
<dbReference type="OrthoDB" id="92465at2"/>
<dbReference type="PROSITE" id="PS00371">
    <property type="entry name" value="PTS_EIIA_TYPE_1_HIS"/>
    <property type="match status" value="1"/>
</dbReference>
<reference evidence="16 17" key="1">
    <citation type="submission" date="2015-10" db="EMBL/GenBank/DDBJ databases">
        <title>Erysipelothrix larvae sp. LV19 isolated from the larval gut of the rhinoceros beetle, Trypoxylus dichotomus.</title>
        <authorList>
            <person name="Lim S."/>
            <person name="Kim B.-C."/>
        </authorList>
    </citation>
    <scope>NUCLEOTIDE SEQUENCE [LARGE SCALE GENOMIC DNA]</scope>
    <source>
        <strain evidence="16 17">LV19</strain>
    </source>
</reference>
<dbReference type="GO" id="GO:0008982">
    <property type="term" value="F:protein-N(PI)-phosphohistidine-sugar phosphotransferase activity"/>
    <property type="evidence" value="ECO:0007669"/>
    <property type="project" value="InterPro"/>
</dbReference>
<proteinExistence type="predicted"/>
<dbReference type="GO" id="GO:0090589">
    <property type="term" value="F:protein-phosphocysteine-trehalose phosphotransferase system transporter activity"/>
    <property type="evidence" value="ECO:0007669"/>
    <property type="project" value="TreeGrafter"/>
</dbReference>
<feature type="domain" description="PTS EIIA type-1" evidence="13">
    <location>
        <begin position="485"/>
        <end position="589"/>
    </location>
</feature>
<dbReference type="PROSITE" id="PS51098">
    <property type="entry name" value="PTS_EIIB_TYPE_1"/>
    <property type="match status" value="1"/>
</dbReference>
<dbReference type="GO" id="GO:0009401">
    <property type="term" value="P:phosphoenolpyruvate-dependent sugar phosphotransferase system"/>
    <property type="evidence" value="ECO:0007669"/>
    <property type="project" value="UniProtKB-KW"/>
</dbReference>
<dbReference type="InterPro" id="IPR001127">
    <property type="entry name" value="PTS_EIIA_1_perm"/>
</dbReference>
<evidence type="ECO:0000313" key="16">
    <source>
        <dbReference type="EMBL" id="AMC93113.1"/>
    </source>
</evidence>
<feature type="domain" description="PTS EIIC type-1" evidence="15">
    <location>
        <begin position="103"/>
        <end position="460"/>
    </location>
</feature>
<keyword evidence="10 12" id="KW-0472">Membrane</keyword>
<dbReference type="NCBIfam" id="TIGR00830">
    <property type="entry name" value="PTBA"/>
    <property type="match status" value="1"/>
</dbReference>
<feature type="transmembrane region" description="Helical" evidence="12">
    <location>
        <begin position="283"/>
        <end position="309"/>
    </location>
</feature>
<dbReference type="KEGG" id="erl:AOC36_03730"/>
<dbReference type="InterPro" id="IPR036878">
    <property type="entry name" value="Glu_permease_IIB"/>
</dbReference>
<evidence type="ECO:0000256" key="8">
    <source>
        <dbReference type="ARBA" id="ARBA00022777"/>
    </source>
</evidence>
<keyword evidence="9 12" id="KW-1133">Transmembrane helix</keyword>
<keyword evidence="3" id="KW-1003">Cell membrane</keyword>
<dbReference type="RefSeq" id="WP_067631570.1">
    <property type="nucleotide sequence ID" value="NZ_CP013213.1"/>
</dbReference>
<dbReference type="InterPro" id="IPR003352">
    <property type="entry name" value="PTS_EIIC"/>
</dbReference>
<dbReference type="FunFam" id="3.30.1360.60:FF:000001">
    <property type="entry name" value="PTS system glucose-specific IIBC component PtsG"/>
    <property type="match status" value="1"/>
</dbReference>
<dbReference type="PROSITE" id="PS01035">
    <property type="entry name" value="PTS_EIIB_TYPE_1_CYS"/>
    <property type="match status" value="1"/>
</dbReference>
<dbReference type="PROSITE" id="PS51093">
    <property type="entry name" value="PTS_EIIA_TYPE_1"/>
    <property type="match status" value="1"/>
</dbReference>
<dbReference type="Pfam" id="PF00367">
    <property type="entry name" value="PTS_EIIB"/>
    <property type="match status" value="1"/>
</dbReference>
<dbReference type="InterPro" id="IPR013013">
    <property type="entry name" value="PTS_EIIC_1"/>
</dbReference>
<dbReference type="InterPro" id="IPR001996">
    <property type="entry name" value="PTS_IIB_1"/>
</dbReference>
<evidence type="ECO:0000259" key="15">
    <source>
        <dbReference type="PROSITE" id="PS51103"/>
    </source>
</evidence>
<feature type="transmembrane region" description="Helical" evidence="12">
    <location>
        <begin position="142"/>
        <end position="166"/>
    </location>
</feature>
<keyword evidence="7 12" id="KW-0812">Transmembrane</keyword>
<evidence type="ECO:0000256" key="6">
    <source>
        <dbReference type="ARBA" id="ARBA00022683"/>
    </source>
</evidence>
<dbReference type="NCBIfam" id="TIGR01995">
    <property type="entry name" value="PTS-II-ABC-beta"/>
    <property type="match status" value="1"/>
</dbReference>
<evidence type="ECO:0000256" key="4">
    <source>
        <dbReference type="ARBA" id="ARBA00022597"/>
    </source>
</evidence>
<dbReference type="PANTHER" id="PTHR30175:SF1">
    <property type="entry name" value="PTS SYSTEM ARBUTIN-, CELLOBIOSE-, AND SALICIN-SPECIFIC EIIBC COMPONENT-RELATED"/>
    <property type="match status" value="1"/>
</dbReference>
<evidence type="ECO:0000256" key="9">
    <source>
        <dbReference type="ARBA" id="ARBA00022989"/>
    </source>
</evidence>
<dbReference type="InterPro" id="IPR011297">
    <property type="entry name" value="PTS_IIABC_b_glu"/>
</dbReference>
<evidence type="ECO:0000256" key="7">
    <source>
        <dbReference type="ARBA" id="ARBA00022692"/>
    </source>
</evidence>
<dbReference type="STRING" id="1514105.AOC36_03730"/>
<dbReference type="Proteomes" id="UP000063781">
    <property type="component" value="Chromosome"/>
</dbReference>
<evidence type="ECO:0000313" key="17">
    <source>
        <dbReference type="Proteomes" id="UP000063781"/>
    </source>
</evidence>
<dbReference type="SUPFAM" id="SSF55604">
    <property type="entry name" value="Glucose permease domain IIB"/>
    <property type="match status" value="1"/>
</dbReference>
<evidence type="ECO:0000256" key="2">
    <source>
        <dbReference type="ARBA" id="ARBA00022448"/>
    </source>
</evidence>
<keyword evidence="2" id="KW-0813">Transport</keyword>
<evidence type="ECO:0000256" key="1">
    <source>
        <dbReference type="ARBA" id="ARBA00004651"/>
    </source>
</evidence>
<sequence>MNYKETAKTILEQVGGKGNVAGFTNCATRLRFTLKNKENLDLNELKKIDGVIDVVKSGAQFQFIIGTDVTSVAKELHLLGLEGDGAGENDSKTTMKPIDRLFDTISGIFTPLIPALTAAGMLKAVLVLLSTFKIVASDSSSYLILSFVADAAFYFLPVFVAISTAFKLKCNPYIAGLIGASLIHPKFLAMVAEGTPVSLFGINVPLVSYASSVIPSILSVLFMSYVERFADKVSPKVIKFLLRPLLTLIIVLPFTLVVFGPLGSYVGNVLASGANFLNENIPWLVSALMGGLFPLLVLTGMHWSFVPIIVQSYATYNYEGIMGPGSFVSNICQGAASLAVGLKTKNKELKQTSISAGVTALLGITEPALFGVTLKVKKALIAVMVGGAVGGLYAGIQGVVRYTSGTPGLASFAIFIGENPMNVVHALISVGIGFVVTFVLTWFFTDPDSDMKIETQDKPTFKAIEKKEILSPLEGNVINIKDVNDPTFSNEIIGRGIAVMPTQGIAYAPFDGVVQMAFSTGHAIGLVNQDGIELLIHIGIDTVKLEGNGFKLLVKQGDTVNKGQKLVEFDIDAIKSKGFDLTSPVIVTNLHEDVELITTNQETITRDETLIVLL</sequence>
<dbReference type="Pfam" id="PF02378">
    <property type="entry name" value="PTS_EIIC"/>
    <property type="match status" value="1"/>
</dbReference>
<evidence type="ECO:0000256" key="12">
    <source>
        <dbReference type="SAM" id="Phobius"/>
    </source>
</evidence>
<evidence type="ECO:0000256" key="5">
    <source>
        <dbReference type="ARBA" id="ARBA00022679"/>
    </source>
</evidence>
<dbReference type="EMBL" id="CP013213">
    <property type="protein sequence ID" value="AMC93113.1"/>
    <property type="molecule type" value="Genomic_DNA"/>
</dbReference>
<dbReference type="Pfam" id="PF00358">
    <property type="entry name" value="PTS_EIIA_1"/>
    <property type="match status" value="1"/>
</dbReference>
<dbReference type="GO" id="GO:0005886">
    <property type="term" value="C:plasma membrane"/>
    <property type="evidence" value="ECO:0007669"/>
    <property type="project" value="UniProtKB-SubCell"/>
</dbReference>
<evidence type="ECO:0000259" key="14">
    <source>
        <dbReference type="PROSITE" id="PS51098"/>
    </source>
</evidence>
<organism evidence="16 17">
    <name type="scientific">Erysipelothrix larvae</name>
    <dbReference type="NCBI Taxonomy" id="1514105"/>
    <lineage>
        <taxon>Bacteria</taxon>
        <taxon>Bacillati</taxon>
        <taxon>Bacillota</taxon>
        <taxon>Erysipelotrichia</taxon>
        <taxon>Erysipelotrichales</taxon>
        <taxon>Erysipelotrichaceae</taxon>
        <taxon>Erysipelothrix</taxon>
    </lineage>
</organism>
<feature type="transmembrane region" description="Helical" evidence="12">
    <location>
        <begin position="173"/>
        <end position="192"/>
    </location>
</feature>
<dbReference type="FunFam" id="2.70.70.10:FF:000001">
    <property type="entry name" value="PTS system glucose-specific IIA component"/>
    <property type="match status" value="1"/>
</dbReference>
<dbReference type="Gene3D" id="3.30.1360.60">
    <property type="entry name" value="Glucose permease domain IIB"/>
    <property type="match status" value="1"/>
</dbReference>
<name>A0A0X8GZ57_9FIRM</name>
<feature type="transmembrane region" description="Helical" evidence="12">
    <location>
        <begin position="423"/>
        <end position="444"/>
    </location>
</feature>
<dbReference type="PROSITE" id="PS51103">
    <property type="entry name" value="PTS_EIIC_TYPE_1"/>
    <property type="match status" value="1"/>
</dbReference>
<evidence type="ECO:0000259" key="13">
    <source>
        <dbReference type="PROSITE" id="PS51093"/>
    </source>
</evidence>
<evidence type="ECO:0000256" key="10">
    <source>
        <dbReference type="ARBA" id="ARBA00023136"/>
    </source>
</evidence>
<keyword evidence="4 16" id="KW-0762">Sugar transport</keyword>
<evidence type="ECO:0000256" key="11">
    <source>
        <dbReference type="PROSITE-ProRule" id="PRU00421"/>
    </source>
</evidence>
<feature type="active site" description="Phosphocysteine intermediate; for EIIB activity" evidence="11">
    <location>
        <position position="26"/>
    </location>
</feature>
<evidence type="ECO:0000256" key="3">
    <source>
        <dbReference type="ARBA" id="ARBA00022475"/>
    </source>
</evidence>
<feature type="transmembrane region" description="Helical" evidence="12">
    <location>
        <begin position="245"/>
        <end position="263"/>
    </location>
</feature>
<dbReference type="GO" id="GO:0016301">
    <property type="term" value="F:kinase activity"/>
    <property type="evidence" value="ECO:0007669"/>
    <property type="project" value="UniProtKB-KW"/>
</dbReference>
<feature type="transmembrane region" description="Helical" evidence="12">
    <location>
        <begin position="101"/>
        <end position="122"/>
    </location>
</feature>
<feature type="domain" description="PTS EIIB type-1" evidence="14">
    <location>
        <begin position="4"/>
        <end position="86"/>
    </location>
</feature>
<dbReference type="SUPFAM" id="SSF51261">
    <property type="entry name" value="Duplicated hybrid motif"/>
    <property type="match status" value="1"/>
</dbReference>
<dbReference type="Gene3D" id="2.70.70.10">
    <property type="entry name" value="Glucose Permease (Domain IIA)"/>
    <property type="match status" value="1"/>
</dbReference>
<keyword evidence="5" id="KW-0808">Transferase</keyword>
<accession>A0A0X8GZ57</accession>
<dbReference type="PANTHER" id="PTHR30175">
    <property type="entry name" value="PHOSPHOTRANSFERASE SYSTEM TRANSPORT PROTEIN"/>
    <property type="match status" value="1"/>
</dbReference>
<dbReference type="CDD" id="cd00212">
    <property type="entry name" value="PTS_IIB_glc"/>
    <property type="match status" value="1"/>
</dbReference>